<reference evidence="4" key="1">
    <citation type="submission" date="2019-01" db="EMBL/GenBank/DDBJ databases">
        <title>Gri0909 isolated from a small marine red alga.</title>
        <authorList>
            <person name="Kim J."/>
            <person name="Jeong S.E."/>
            <person name="Jeon C.O."/>
        </authorList>
    </citation>
    <scope>NUCLEOTIDE SEQUENCE [LARGE SCALE GENOMIC DNA]</scope>
    <source>
        <strain evidence="4">Gri0909</strain>
    </source>
</reference>
<feature type="transmembrane region" description="Helical" evidence="1">
    <location>
        <begin position="241"/>
        <end position="259"/>
    </location>
</feature>
<comment type="caution">
    <text evidence="3">The sequence shown here is derived from an EMBL/GenBank/DDBJ whole genome shotgun (WGS) entry which is preliminary data.</text>
</comment>
<keyword evidence="1" id="KW-0472">Membrane</keyword>
<dbReference type="EMBL" id="SADE01000001">
    <property type="protein sequence ID" value="RVU39362.1"/>
    <property type="molecule type" value="Genomic_DNA"/>
</dbReference>
<dbReference type="PANTHER" id="PTHR38034">
    <property type="entry name" value="INNER MEMBRANE PROTEIN YPJD"/>
    <property type="match status" value="1"/>
</dbReference>
<feature type="transmembrane region" description="Helical" evidence="1">
    <location>
        <begin position="57"/>
        <end position="79"/>
    </location>
</feature>
<sequence>MLAVPPFWLHLAAIASLLPVGAVSLKGRTGTPLFWLLALASAVSMLGWLYIRMGHGWALDFAASLDVIITVTLVAFLVLSAVSKTVAALGPLVLLYCLPLGILALLFGSIGWGKVEHVPPNDWWFWLHIVIAVTAFALATLAAIAGAAVWIREWMLKKRRQSGFVSGLPAMLEAEAVQFRLLQGCAVFLAAVVATGMATSFETHGTVVPVDHKSLLTLIAFFLVLFLLIAHRWLGWRGRRAVQVVLAIQLLLALGYPGVKFITDVLAG</sequence>
<feature type="domain" description="Cytochrome c assembly protein" evidence="2">
    <location>
        <begin position="36"/>
        <end position="263"/>
    </location>
</feature>
<evidence type="ECO:0000256" key="1">
    <source>
        <dbReference type="SAM" id="Phobius"/>
    </source>
</evidence>
<keyword evidence="1" id="KW-0812">Transmembrane</keyword>
<evidence type="ECO:0000313" key="3">
    <source>
        <dbReference type="EMBL" id="RVU39362.1"/>
    </source>
</evidence>
<dbReference type="PANTHER" id="PTHR38034:SF1">
    <property type="entry name" value="INNER MEMBRANE PROTEIN YPJD"/>
    <property type="match status" value="1"/>
</dbReference>
<gene>
    <name evidence="3" type="ORF">EOI86_09010</name>
</gene>
<organism evidence="3 4">
    <name type="scientific">Hwanghaeella grinnelliae</name>
    <dbReference type="NCBI Taxonomy" id="2500179"/>
    <lineage>
        <taxon>Bacteria</taxon>
        <taxon>Pseudomonadati</taxon>
        <taxon>Pseudomonadota</taxon>
        <taxon>Alphaproteobacteria</taxon>
        <taxon>Rhodospirillales</taxon>
        <taxon>Rhodospirillaceae</taxon>
        <taxon>Hwanghaeella</taxon>
    </lineage>
</organism>
<dbReference type="Proteomes" id="UP000287447">
    <property type="component" value="Unassembled WGS sequence"/>
</dbReference>
<feature type="transmembrane region" description="Helical" evidence="1">
    <location>
        <begin position="213"/>
        <end position="234"/>
    </location>
</feature>
<dbReference type="Pfam" id="PF01578">
    <property type="entry name" value="Cytochrom_C_asm"/>
    <property type="match status" value="1"/>
</dbReference>
<feature type="transmembrane region" description="Helical" evidence="1">
    <location>
        <begin position="86"/>
        <end position="112"/>
    </location>
</feature>
<dbReference type="AlphaFoldDB" id="A0A3S2VTC5"/>
<dbReference type="RefSeq" id="WP_127764733.1">
    <property type="nucleotide sequence ID" value="NZ_SADE01000001.1"/>
</dbReference>
<feature type="transmembrane region" description="Helical" evidence="1">
    <location>
        <begin position="6"/>
        <end position="25"/>
    </location>
</feature>
<proteinExistence type="predicted"/>
<protein>
    <recommendedName>
        <fullName evidence="2">Cytochrome c assembly protein domain-containing protein</fullName>
    </recommendedName>
</protein>
<keyword evidence="1" id="KW-1133">Transmembrane helix</keyword>
<dbReference type="GO" id="GO:0017004">
    <property type="term" value="P:cytochrome complex assembly"/>
    <property type="evidence" value="ECO:0007669"/>
    <property type="project" value="InterPro"/>
</dbReference>
<dbReference type="InterPro" id="IPR052372">
    <property type="entry name" value="YpjD/HemX"/>
</dbReference>
<feature type="transmembrane region" description="Helical" evidence="1">
    <location>
        <begin position="124"/>
        <end position="151"/>
    </location>
</feature>
<keyword evidence="4" id="KW-1185">Reference proteome</keyword>
<dbReference type="GO" id="GO:0020037">
    <property type="term" value="F:heme binding"/>
    <property type="evidence" value="ECO:0007669"/>
    <property type="project" value="InterPro"/>
</dbReference>
<dbReference type="OrthoDB" id="7332097at2"/>
<evidence type="ECO:0000259" key="2">
    <source>
        <dbReference type="Pfam" id="PF01578"/>
    </source>
</evidence>
<accession>A0A3S2VTC5</accession>
<dbReference type="InterPro" id="IPR002541">
    <property type="entry name" value="Cyt_c_assembly"/>
</dbReference>
<name>A0A3S2VTC5_9PROT</name>
<feature type="transmembrane region" description="Helical" evidence="1">
    <location>
        <begin position="32"/>
        <end position="51"/>
    </location>
</feature>
<evidence type="ECO:0000313" key="4">
    <source>
        <dbReference type="Proteomes" id="UP000287447"/>
    </source>
</evidence>
<feature type="transmembrane region" description="Helical" evidence="1">
    <location>
        <begin position="181"/>
        <end position="201"/>
    </location>
</feature>